<comment type="caution">
    <text evidence="2">The sequence shown here is derived from an EMBL/GenBank/DDBJ whole genome shotgun (WGS) entry which is preliminary data.</text>
</comment>
<accession>A0AAD7I4U9</accession>
<dbReference type="EMBL" id="JARKIB010000128">
    <property type="protein sequence ID" value="KAJ7735147.1"/>
    <property type="molecule type" value="Genomic_DNA"/>
</dbReference>
<proteinExistence type="predicted"/>
<organism evidence="2 3">
    <name type="scientific">Mycena metata</name>
    <dbReference type="NCBI Taxonomy" id="1033252"/>
    <lineage>
        <taxon>Eukaryota</taxon>
        <taxon>Fungi</taxon>
        <taxon>Dikarya</taxon>
        <taxon>Basidiomycota</taxon>
        <taxon>Agaricomycotina</taxon>
        <taxon>Agaricomycetes</taxon>
        <taxon>Agaricomycetidae</taxon>
        <taxon>Agaricales</taxon>
        <taxon>Marasmiineae</taxon>
        <taxon>Mycenaceae</taxon>
        <taxon>Mycena</taxon>
    </lineage>
</organism>
<keyword evidence="3" id="KW-1185">Reference proteome</keyword>
<dbReference type="AlphaFoldDB" id="A0AAD7I4U9"/>
<keyword evidence="1" id="KW-0732">Signal</keyword>
<feature type="chain" id="PRO_5042200994" description="Secreted protein" evidence="1">
    <location>
        <begin position="24"/>
        <end position="73"/>
    </location>
</feature>
<gene>
    <name evidence="2" type="ORF">B0H16DRAFT_1576568</name>
</gene>
<sequence>MWMRRSSSSLMVSIPAVLGLVLALGTRKCDCRRPWKNRERSSCGFVLALPPRPPVSHYNSLYIPSSPPSRQVR</sequence>
<feature type="signal peptide" evidence="1">
    <location>
        <begin position="1"/>
        <end position="23"/>
    </location>
</feature>
<name>A0AAD7I4U9_9AGAR</name>
<dbReference type="Proteomes" id="UP001215598">
    <property type="component" value="Unassembled WGS sequence"/>
</dbReference>
<evidence type="ECO:0008006" key="4">
    <source>
        <dbReference type="Google" id="ProtNLM"/>
    </source>
</evidence>
<reference evidence="2" key="1">
    <citation type="submission" date="2023-03" db="EMBL/GenBank/DDBJ databases">
        <title>Massive genome expansion in bonnet fungi (Mycena s.s.) driven by repeated elements and novel gene families across ecological guilds.</title>
        <authorList>
            <consortium name="Lawrence Berkeley National Laboratory"/>
            <person name="Harder C.B."/>
            <person name="Miyauchi S."/>
            <person name="Viragh M."/>
            <person name="Kuo A."/>
            <person name="Thoen E."/>
            <person name="Andreopoulos B."/>
            <person name="Lu D."/>
            <person name="Skrede I."/>
            <person name="Drula E."/>
            <person name="Henrissat B."/>
            <person name="Morin E."/>
            <person name="Kohler A."/>
            <person name="Barry K."/>
            <person name="LaButti K."/>
            <person name="Morin E."/>
            <person name="Salamov A."/>
            <person name="Lipzen A."/>
            <person name="Mereny Z."/>
            <person name="Hegedus B."/>
            <person name="Baldrian P."/>
            <person name="Stursova M."/>
            <person name="Weitz H."/>
            <person name="Taylor A."/>
            <person name="Grigoriev I.V."/>
            <person name="Nagy L.G."/>
            <person name="Martin F."/>
            <person name="Kauserud H."/>
        </authorList>
    </citation>
    <scope>NUCLEOTIDE SEQUENCE</scope>
    <source>
        <strain evidence="2">CBHHK182m</strain>
    </source>
</reference>
<evidence type="ECO:0000256" key="1">
    <source>
        <dbReference type="SAM" id="SignalP"/>
    </source>
</evidence>
<protein>
    <recommendedName>
        <fullName evidence="4">Secreted protein</fullName>
    </recommendedName>
</protein>
<evidence type="ECO:0000313" key="3">
    <source>
        <dbReference type="Proteomes" id="UP001215598"/>
    </source>
</evidence>
<evidence type="ECO:0000313" key="2">
    <source>
        <dbReference type="EMBL" id="KAJ7735147.1"/>
    </source>
</evidence>